<sequence>MDRHAHQLARPVKAAIVGGGWAGIAAAVSLADAGHDITVFEMAPQAGGRARSVAGDPDYDNGQHILIGAYRDSLALMRRLDVSPEAVLERLPLALPYPGEAGLRLPPGPPLVAFTRGVLAHRGWPLAARLRLLAAAGGWLARGFRCDASLSVAQLCAGLPAAVKRDLVEPLCVAALNTPAPQASAQVFLRVLKDALFSGPGSADLLLPRRPLSELLARPAAAWLGERLRTGRRVQCIEPGWRVDGEPFDAVVLACTSVEAARLTAGIAPGWAALARALAFQPIVTVYLHSPGSALPQPMLALREGPDSPAQFVFDHGALGGAPGRFAFVVSGAAPWVERGDCAQAVLAQARRELAWATPPVIERMLTEKRATFACTPGLVRPPGRIAPGLWAAGDYVEGPYPATLEGAVRAGLAAAQGVGGGSGAKGAASGSPTNTPCAGQATLCQ</sequence>
<dbReference type="InterPro" id="IPR002937">
    <property type="entry name" value="Amino_oxidase"/>
</dbReference>
<dbReference type="RefSeq" id="WP_233389105.1">
    <property type="nucleotide sequence ID" value="NZ_JAJTWT010000001.1"/>
</dbReference>
<dbReference type="PANTHER" id="PTHR42923">
    <property type="entry name" value="PROTOPORPHYRINOGEN OXIDASE"/>
    <property type="match status" value="1"/>
</dbReference>
<accession>A0ABS8X963</accession>
<dbReference type="GO" id="GO:0016491">
    <property type="term" value="F:oxidoreductase activity"/>
    <property type="evidence" value="ECO:0007669"/>
    <property type="project" value="UniProtKB-KW"/>
</dbReference>
<feature type="domain" description="Amine oxidase" evidence="2">
    <location>
        <begin position="22"/>
        <end position="419"/>
    </location>
</feature>
<reference evidence="3 4" key="1">
    <citation type="submission" date="2021-12" db="EMBL/GenBank/DDBJ databases">
        <title>Genome seq of p7.</title>
        <authorList>
            <person name="Seo T."/>
        </authorList>
    </citation>
    <scope>NUCLEOTIDE SEQUENCE [LARGE SCALE GENOMIC DNA]</scope>
    <source>
        <strain evidence="3 4">P7</strain>
    </source>
</reference>
<gene>
    <name evidence="3" type="primary">hpnE</name>
    <name evidence="3" type="ORF">LXT12_02475</name>
</gene>
<dbReference type="InterPro" id="IPR050464">
    <property type="entry name" value="Zeta_carotene_desat/Oxidored"/>
</dbReference>
<dbReference type="Pfam" id="PF01593">
    <property type="entry name" value="Amino_oxidase"/>
    <property type="match status" value="1"/>
</dbReference>
<dbReference type="InterPro" id="IPR017830">
    <property type="entry name" value="SQase_HpnE"/>
</dbReference>
<evidence type="ECO:0000313" key="4">
    <source>
        <dbReference type="Proteomes" id="UP001201463"/>
    </source>
</evidence>
<dbReference type="Gene3D" id="3.50.50.60">
    <property type="entry name" value="FAD/NAD(P)-binding domain"/>
    <property type="match status" value="1"/>
</dbReference>
<organism evidence="3 4">
    <name type="scientific">Pelomonas caseinilytica</name>
    <dbReference type="NCBI Taxonomy" id="2906763"/>
    <lineage>
        <taxon>Bacteria</taxon>
        <taxon>Pseudomonadati</taxon>
        <taxon>Pseudomonadota</taxon>
        <taxon>Betaproteobacteria</taxon>
        <taxon>Burkholderiales</taxon>
        <taxon>Sphaerotilaceae</taxon>
        <taxon>Roseateles</taxon>
    </lineage>
</organism>
<dbReference type="EMBL" id="JAJTWT010000001">
    <property type="protein sequence ID" value="MCE4536120.1"/>
    <property type="molecule type" value="Genomic_DNA"/>
</dbReference>
<evidence type="ECO:0000259" key="2">
    <source>
        <dbReference type="Pfam" id="PF01593"/>
    </source>
</evidence>
<dbReference type="NCBIfam" id="TIGR03467">
    <property type="entry name" value="HpnE"/>
    <property type="match status" value="1"/>
</dbReference>
<comment type="caution">
    <text evidence="3">The sequence shown here is derived from an EMBL/GenBank/DDBJ whole genome shotgun (WGS) entry which is preliminary data.</text>
</comment>
<dbReference type="SUPFAM" id="SSF51905">
    <property type="entry name" value="FAD/NAD(P)-binding domain"/>
    <property type="match status" value="1"/>
</dbReference>
<feature type="region of interest" description="Disordered" evidence="1">
    <location>
        <begin position="422"/>
        <end position="446"/>
    </location>
</feature>
<proteinExistence type="predicted"/>
<name>A0ABS8X963_9BURK</name>
<dbReference type="InterPro" id="IPR036188">
    <property type="entry name" value="FAD/NAD-bd_sf"/>
</dbReference>
<dbReference type="EC" id="1.17.8.1" evidence="3"/>
<protein>
    <submittedName>
        <fullName evidence="3">Hydroxysqualene dehydroxylase HpnE</fullName>
        <ecNumber evidence="3">1.17.8.1</ecNumber>
    </submittedName>
</protein>
<evidence type="ECO:0000256" key="1">
    <source>
        <dbReference type="SAM" id="MobiDB-lite"/>
    </source>
</evidence>
<evidence type="ECO:0000313" key="3">
    <source>
        <dbReference type="EMBL" id="MCE4536120.1"/>
    </source>
</evidence>
<dbReference type="Proteomes" id="UP001201463">
    <property type="component" value="Unassembled WGS sequence"/>
</dbReference>
<keyword evidence="3" id="KW-0560">Oxidoreductase</keyword>
<keyword evidence="4" id="KW-1185">Reference proteome</keyword>
<dbReference type="PANTHER" id="PTHR42923:SF47">
    <property type="entry name" value="BLR3003 PROTEIN"/>
    <property type="match status" value="1"/>
</dbReference>
<feature type="compositionally biased region" description="Polar residues" evidence="1">
    <location>
        <begin position="433"/>
        <end position="446"/>
    </location>
</feature>